<gene>
    <name evidence="1" type="ORF">DPMN_023559</name>
</gene>
<name>A0A9D4LMX4_DREPO</name>
<keyword evidence="2" id="KW-1185">Reference proteome</keyword>
<proteinExistence type="predicted"/>
<reference evidence="1" key="1">
    <citation type="journal article" date="2019" name="bioRxiv">
        <title>The Genome of the Zebra Mussel, Dreissena polymorpha: A Resource for Invasive Species Research.</title>
        <authorList>
            <person name="McCartney M.A."/>
            <person name="Auch B."/>
            <person name="Kono T."/>
            <person name="Mallez S."/>
            <person name="Zhang Y."/>
            <person name="Obille A."/>
            <person name="Becker A."/>
            <person name="Abrahante J.E."/>
            <person name="Garbe J."/>
            <person name="Badalamenti J.P."/>
            <person name="Herman A."/>
            <person name="Mangelson H."/>
            <person name="Liachko I."/>
            <person name="Sullivan S."/>
            <person name="Sone E.D."/>
            <person name="Koren S."/>
            <person name="Silverstein K.A.T."/>
            <person name="Beckman K.B."/>
            <person name="Gohl D.M."/>
        </authorList>
    </citation>
    <scope>NUCLEOTIDE SEQUENCE</scope>
    <source>
        <strain evidence="1">Duluth1</strain>
        <tissue evidence="1">Whole animal</tissue>
    </source>
</reference>
<comment type="caution">
    <text evidence="1">The sequence shown here is derived from an EMBL/GenBank/DDBJ whole genome shotgun (WGS) entry which is preliminary data.</text>
</comment>
<dbReference type="EMBL" id="JAIWYP010000002">
    <property type="protein sequence ID" value="KAH3860649.1"/>
    <property type="molecule type" value="Genomic_DNA"/>
</dbReference>
<accession>A0A9D4LMX4</accession>
<dbReference type="AlphaFoldDB" id="A0A9D4LMX4"/>
<organism evidence="1 2">
    <name type="scientific">Dreissena polymorpha</name>
    <name type="common">Zebra mussel</name>
    <name type="synonym">Mytilus polymorpha</name>
    <dbReference type="NCBI Taxonomy" id="45954"/>
    <lineage>
        <taxon>Eukaryota</taxon>
        <taxon>Metazoa</taxon>
        <taxon>Spiralia</taxon>
        <taxon>Lophotrochozoa</taxon>
        <taxon>Mollusca</taxon>
        <taxon>Bivalvia</taxon>
        <taxon>Autobranchia</taxon>
        <taxon>Heteroconchia</taxon>
        <taxon>Euheterodonta</taxon>
        <taxon>Imparidentia</taxon>
        <taxon>Neoheterodontei</taxon>
        <taxon>Myida</taxon>
        <taxon>Dreissenoidea</taxon>
        <taxon>Dreissenidae</taxon>
        <taxon>Dreissena</taxon>
    </lineage>
</organism>
<dbReference type="Proteomes" id="UP000828390">
    <property type="component" value="Unassembled WGS sequence"/>
</dbReference>
<protein>
    <submittedName>
        <fullName evidence="1">Uncharacterized protein</fullName>
    </submittedName>
</protein>
<sequence>MGMEMFNMYAQLYESERGFQKACEQIAFLNGRLDDLQMTYEKAVRDKDKCFRFKLRMRILVAEGLLQTYCQYACLNKNEVLDLRFKLYGENPDEGETLYAGFDEFDDADQELLYAAYH</sequence>
<reference evidence="1" key="2">
    <citation type="submission" date="2020-11" db="EMBL/GenBank/DDBJ databases">
        <authorList>
            <person name="McCartney M.A."/>
            <person name="Auch B."/>
            <person name="Kono T."/>
            <person name="Mallez S."/>
            <person name="Becker A."/>
            <person name="Gohl D.M."/>
            <person name="Silverstein K.A.T."/>
            <person name="Koren S."/>
            <person name="Bechman K.B."/>
            <person name="Herman A."/>
            <person name="Abrahante J.E."/>
            <person name="Garbe J."/>
        </authorList>
    </citation>
    <scope>NUCLEOTIDE SEQUENCE</scope>
    <source>
        <strain evidence="1">Duluth1</strain>
        <tissue evidence="1">Whole animal</tissue>
    </source>
</reference>
<evidence type="ECO:0000313" key="2">
    <source>
        <dbReference type="Proteomes" id="UP000828390"/>
    </source>
</evidence>
<evidence type="ECO:0000313" key="1">
    <source>
        <dbReference type="EMBL" id="KAH3860649.1"/>
    </source>
</evidence>